<dbReference type="AlphaFoldDB" id="A0A432VQN8"/>
<gene>
    <name evidence="2" type="ORF">CWE08_11340</name>
</gene>
<keyword evidence="1" id="KW-0472">Membrane</keyword>
<comment type="caution">
    <text evidence="2">The sequence shown here is derived from an EMBL/GenBank/DDBJ whole genome shotgun (WGS) entry which is preliminary data.</text>
</comment>
<reference evidence="3" key="1">
    <citation type="journal article" date="2018" name="Front. Microbiol.">
        <title>Genome-Based Analysis Reveals the Taxonomy and Diversity of the Family Idiomarinaceae.</title>
        <authorList>
            <person name="Liu Y."/>
            <person name="Lai Q."/>
            <person name="Shao Z."/>
        </authorList>
    </citation>
    <scope>NUCLEOTIDE SEQUENCE [LARGE SCALE GENOMIC DNA]</scope>
    <source>
        <strain evidence="3">GBPy7</strain>
    </source>
</reference>
<organism evidence="2 3">
    <name type="scientific">Aliidiomarina iranensis</name>
    <dbReference type="NCBI Taxonomy" id="1434071"/>
    <lineage>
        <taxon>Bacteria</taxon>
        <taxon>Pseudomonadati</taxon>
        <taxon>Pseudomonadota</taxon>
        <taxon>Gammaproteobacteria</taxon>
        <taxon>Alteromonadales</taxon>
        <taxon>Idiomarinaceae</taxon>
        <taxon>Aliidiomarina</taxon>
    </lineage>
</organism>
<feature type="transmembrane region" description="Helical" evidence="1">
    <location>
        <begin position="244"/>
        <end position="263"/>
    </location>
</feature>
<feature type="transmembrane region" description="Helical" evidence="1">
    <location>
        <begin position="179"/>
        <end position="195"/>
    </location>
</feature>
<feature type="transmembrane region" description="Helical" evidence="1">
    <location>
        <begin position="121"/>
        <end position="142"/>
    </location>
</feature>
<name>A0A432VQN8_9GAMM</name>
<keyword evidence="1" id="KW-0812">Transmembrane</keyword>
<proteinExistence type="predicted"/>
<keyword evidence="1" id="KW-1133">Transmembrane helix</keyword>
<protein>
    <submittedName>
        <fullName evidence="2">Uncharacterized protein</fullName>
    </submittedName>
</protein>
<feature type="transmembrane region" description="Helical" evidence="1">
    <location>
        <begin position="81"/>
        <end position="101"/>
    </location>
</feature>
<keyword evidence="3" id="KW-1185">Reference proteome</keyword>
<dbReference type="RefSeq" id="WP_126768318.1">
    <property type="nucleotide sequence ID" value="NZ_PIPJ01000011.1"/>
</dbReference>
<dbReference type="OrthoDB" id="116789at2"/>
<evidence type="ECO:0000313" key="3">
    <source>
        <dbReference type="Proteomes" id="UP000288395"/>
    </source>
</evidence>
<sequence length="314" mass="35441">MKMVERYIAAVQRELPKNKQDDIGRELKANILDKIEAMEAQQGSVTEAEITELLKEMGHPRSVALQFCPPTPLISAALMPLYLHTLYMVLGVLLVISTIAITSRWLDGAEMNLFWFLKGLASSFLNDAYFAFAAITIGFAVLSRKQKTDSTEAPGTGKWSPEKLPAAGKDWQHISLQNIFGDLATMLFLVMLIWYPIWQPDSGATSIFTLEAHSVLLWFTPVIGIAIVHSLWQLRTRLWNRNMLMLNIGISTAFFLVSLWLVVNTPILRIHTEALHASINVSYLELSIQIFVLVIAFIAAYEVIRDIRRLIRIS</sequence>
<dbReference type="Proteomes" id="UP000288395">
    <property type="component" value="Unassembled WGS sequence"/>
</dbReference>
<accession>A0A432VQN8</accession>
<feature type="transmembrane region" description="Helical" evidence="1">
    <location>
        <begin position="283"/>
        <end position="304"/>
    </location>
</feature>
<evidence type="ECO:0000256" key="1">
    <source>
        <dbReference type="SAM" id="Phobius"/>
    </source>
</evidence>
<feature type="transmembrane region" description="Helical" evidence="1">
    <location>
        <begin position="215"/>
        <end position="232"/>
    </location>
</feature>
<dbReference type="EMBL" id="PIPJ01000011">
    <property type="protein sequence ID" value="RUO18503.1"/>
    <property type="molecule type" value="Genomic_DNA"/>
</dbReference>
<evidence type="ECO:0000313" key="2">
    <source>
        <dbReference type="EMBL" id="RUO18503.1"/>
    </source>
</evidence>